<organism evidence="2 3">
    <name type="scientific">Batillaria attramentaria</name>
    <dbReference type="NCBI Taxonomy" id="370345"/>
    <lineage>
        <taxon>Eukaryota</taxon>
        <taxon>Metazoa</taxon>
        <taxon>Spiralia</taxon>
        <taxon>Lophotrochozoa</taxon>
        <taxon>Mollusca</taxon>
        <taxon>Gastropoda</taxon>
        <taxon>Caenogastropoda</taxon>
        <taxon>Sorbeoconcha</taxon>
        <taxon>Cerithioidea</taxon>
        <taxon>Batillariidae</taxon>
        <taxon>Batillaria</taxon>
    </lineage>
</organism>
<dbReference type="AlphaFoldDB" id="A0ABD0K6R7"/>
<protein>
    <submittedName>
        <fullName evidence="2">Uncharacterized protein</fullName>
    </submittedName>
</protein>
<evidence type="ECO:0000256" key="1">
    <source>
        <dbReference type="SAM" id="MobiDB-lite"/>
    </source>
</evidence>
<reference evidence="2 3" key="1">
    <citation type="journal article" date="2023" name="Sci. Data">
        <title>Genome assembly of the Korean intertidal mud-creeper Batillaria attramentaria.</title>
        <authorList>
            <person name="Patra A.K."/>
            <person name="Ho P.T."/>
            <person name="Jun S."/>
            <person name="Lee S.J."/>
            <person name="Kim Y."/>
            <person name="Won Y.J."/>
        </authorList>
    </citation>
    <scope>NUCLEOTIDE SEQUENCE [LARGE SCALE GENOMIC DNA]</scope>
    <source>
        <strain evidence="2">Wonlab-2016</strain>
    </source>
</reference>
<sequence>MRDVVLELQVLPHHTGQLQIRGRPSGTKGKGGVGPAEGDQGQVHDLLHPPPLRAWGAGVAHLTQLHAVHPPGLVHQYQGVDVGRLAATHHPQFNPVNIRADVLRPDSSLDKGQHVLEDLLLVRHLQRRFLGVVPGARQGATPKKVADGV</sequence>
<dbReference type="EMBL" id="JACVVK020000238">
    <property type="protein sequence ID" value="KAK7482802.1"/>
    <property type="molecule type" value="Genomic_DNA"/>
</dbReference>
<accession>A0ABD0K6R7</accession>
<name>A0ABD0K6R7_9CAEN</name>
<keyword evidence="3" id="KW-1185">Reference proteome</keyword>
<evidence type="ECO:0000313" key="3">
    <source>
        <dbReference type="Proteomes" id="UP001519460"/>
    </source>
</evidence>
<gene>
    <name evidence="2" type="ORF">BaRGS_00025968</name>
</gene>
<proteinExistence type="predicted"/>
<comment type="caution">
    <text evidence="2">The sequence shown here is derived from an EMBL/GenBank/DDBJ whole genome shotgun (WGS) entry which is preliminary data.</text>
</comment>
<feature type="region of interest" description="Disordered" evidence="1">
    <location>
        <begin position="16"/>
        <end position="42"/>
    </location>
</feature>
<dbReference type="Proteomes" id="UP001519460">
    <property type="component" value="Unassembled WGS sequence"/>
</dbReference>
<evidence type="ECO:0000313" key="2">
    <source>
        <dbReference type="EMBL" id="KAK7482802.1"/>
    </source>
</evidence>